<proteinExistence type="predicted"/>
<reference evidence="6 7" key="1">
    <citation type="journal article" date="2020" name="IScience">
        <title>Genome Sequencing of the Endangered Kingdonia uniflora (Circaeasteraceae, Ranunculales) Reveals Potential Mechanisms of Evolutionary Specialization.</title>
        <authorList>
            <person name="Sun Y."/>
            <person name="Deng T."/>
            <person name="Zhang A."/>
            <person name="Moore M.J."/>
            <person name="Landis J.B."/>
            <person name="Lin N."/>
            <person name="Zhang H."/>
            <person name="Zhang X."/>
            <person name="Huang J."/>
            <person name="Zhang X."/>
            <person name="Sun H."/>
            <person name="Wang H."/>
        </authorList>
    </citation>
    <scope>NUCLEOTIDE SEQUENCE [LARGE SCALE GENOMIC DNA]</scope>
    <source>
        <strain evidence="6">TB1705</strain>
        <tissue evidence="6">Leaf</tissue>
    </source>
</reference>
<dbReference type="Proteomes" id="UP000541444">
    <property type="component" value="Unassembled WGS sequence"/>
</dbReference>
<evidence type="ECO:0000313" key="6">
    <source>
        <dbReference type="EMBL" id="KAF6175872.1"/>
    </source>
</evidence>
<comment type="subcellular location">
    <subcellularLocation>
        <location evidence="1">Nucleus</location>
    </subcellularLocation>
</comment>
<protein>
    <recommendedName>
        <fullName evidence="5">BHLH domain-containing protein</fullName>
    </recommendedName>
</protein>
<dbReference type="Gene3D" id="4.10.280.10">
    <property type="entry name" value="Helix-loop-helix DNA-binding domain"/>
    <property type="match status" value="1"/>
</dbReference>
<dbReference type="OrthoDB" id="551431at2759"/>
<evidence type="ECO:0000256" key="1">
    <source>
        <dbReference type="ARBA" id="ARBA00004123"/>
    </source>
</evidence>
<dbReference type="GO" id="GO:0003700">
    <property type="term" value="F:DNA-binding transcription factor activity"/>
    <property type="evidence" value="ECO:0007669"/>
    <property type="project" value="TreeGrafter"/>
</dbReference>
<dbReference type="InterPro" id="IPR011598">
    <property type="entry name" value="bHLH_dom"/>
</dbReference>
<dbReference type="InterPro" id="IPR036638">
    <property type="entry name" value="HLH_DNA-bd_sf"/>
</dbReference>
<dbReference type="PANTHER" id="PTHR31945">
    <property type="entry name" value="TRANSCRIPTION FACTOR SCREAM2-RELATED"/>
    <property type="match status" value="1"/>
</dbReference>
<keyword evidence="3" id="KW-0804">Transcription</keyword>
<dbReference type="PANTHER" id="PTHR31945:SF26">
    <property type="entry name" value="TRANSCRIPTION FACTOR BHLH35"/>
    <property type="match status" value="1"/>
</dbReference>
<gene>
    <name evidence="6" type="ORF">GIB67_003360</name>
</gene>
<organism evidence="6 7">
    <name type="scientific">Kingdonia uniflora</name>
    <dbReference type="NCBI Taxonomy" id="39325"/>
    <lineage>
        <taxon>Eukaryota</taxon>
        <taxon>Viridiplantae</taxon>
        <taxon>Streptophyta</taxon>
        <taxon>Embryophyta</taxon>
        <taxon>Tracheophyta</taxon>
        <taxon>Spermatophyta</taxon>
        <taxon>Magnoliopsida</taxon>
        <taxon>Ranunculales</taxon>
        <taxon>Circaeasteraceae</taxon>
        <taxon>Kingdonia</taxon>
    </lineage>
</organism>
<dbReference type="GO" id="GO:0046983">
    <property type="term" value="F:protein dimerization activity"/>
    <property type="evidence" value="ECO:0007669"/>
    <property type="project" value="InterPro"/>
</dbReference>
<dbReference type="PROSITE" id="PS50888">
    <property type="entry name" value="BHLH"/>
    <property type="match status" value="1"/>
</dbReference>
<dbReference type="GO" id="GO:0005634">
    <property type="term" value="C:nucleus"/>
    <property type="evidence" value="ECO:0007669"/>
    <property type="project" value="UniProtKB-SubCell"/>
</dbReference>
<keyword evidence="2" id="KW-0805">Transcription regulation</keyword>
<sequence length="184" mass="21247">MEGYPGELCLVEEGDLWSGPFRGGDLDQSLCVVGDQWRDISLCNLQEALDWNLLSPLPFNIETMFHESLLTTMIESPCIQTKLKQQQQDPANIINIDGEEEEDDDEEEKAEHKLLIRNLISEQNRRKRLNEQLCVLRSQVHHVTKMNKRVILPDAISYLKGILEETVEEEENHCNSNEESKLFP</sequence>
<dbReference type="GO" id="GO:0043565">
    <property type="term" value="F:sequence-specific DNA binding"/>
    <property type="evidence" value="ECO:0007669"/>
    <property type="project" value="TreeGrafter"/>
</dbReference>
<dbReference type="Pfam" id="PF00010">
    <property type="entry name" value="HLH"/>
    <property type="match status" value="1"/>
</dbReference>
<comment type="caution">
    <text evidence="6">The sequence shown here is derived from an EMBL/GenBank/DDBJ whole genome shotgun (WGS) entry which is preliminary data.</text>
</comment>
<evidence type="ECO:0000256" key="3">
    <source>
        <dbReference type="ARBA" id="ARBA00023163"/>
    </source>
</evidence>
<keyword evidence="7" id="KW-1185">Reference proteome</keyword>
<keyword evidence="4" id="KW-0539">Nucleus</keyword>
<dbReference type="AlphaFoldDB" id="A0A7J7P9A8"/>
<evidence type="ECO:0000259" key="5">
    <source>
        <dbReference type="PROSITE" id="PS50888"/>
    </source>
</evidence>
<dbReference type="InterPro" id="IPR051358">
    <property type="entry name" value="TF_AMS/ICE1/BHLH6-like"/>
</dbReference>
<feature type="domain" description="BHLH" evidence="5">
    <location>
        <begin position="113"/>
        <end position="162"/>
    </location>
</feature>
<accession>A0A7J7P9A8</accession>
<evidence type="ECO:0000256" key="2">
    <source>
        <dbReference type="ARBA" id="ARBA00023015"/>
    </source>
</evidence>
<evidence type="ECO:0000313" key="7">
    <source>
        <dbReference type="Proteomes" id="UP000541444"/>
    </source>
</evidence>
<evidence type="ECO:0000256" key="4">
    <source>
        <dbReference type="ARBA" id="ARBA00023242"/>
    </source>
</evidence>
<dbReference type="SUPFAM" id="SSF47459">
    <property type="entry name" value="HLH, helix-loop-helix DNA-binding domain"/>
    <property type="match status" value="1"/>
</dbReference>
<name>A0A7J7P9A8_9MAGN</name>
<dbReference type="EMBL" id="JACGCM010000140">
    <property type="protein sequence ID" value="KAF6175872.1"/>
    <property type="molecule type" value="Genomic_DNA"/>
</dbReference>